<dbReference type="InterPro" id="IPR036291">
    <property type="entry name" value="NAD(P)-bd_dom_sf"/>
</dbReference>
<evidence type="ECO:0000256" key="5">
    <source>
        <dbReference type="SAM" id="Phobius"/>
    </source>
</evidence>
<gene>
    <name evidence="6" type="ORF">I2456_06590</name>
</gene>
<dbReference type="PRINTS" id="PR00081">
    <property type="entry name" value="GDHRDH"/>
</dbReference>
<name>A0AAX1JJJ1_9MYCO</name>
<dbReference type="NCBIfam" id="NF009467">
    <property type="entry name" value="PRK12826.1-3"/>
    <property type="match status" value="1"/>
</dbReference>
<evidence type="ECO:0000313" key="7">
    <source>
        <dbReference type="Proteomes" id="UP000663583"/>
    </source>
</evidence>
<dbReference type="GO" id="GO:0016491">
    <property type="term" value="F:oxidoreductase activity"/>
    <property type="evidence" value="ECO:0007669"/>
    <property type="project" value="UniProtKB-KW"/>
</dbReference>
<sequence length="282" mass="29383">MVDRVAGKVAFITGAARGQGRSHAVGLAGEGADIIAVDNCCDVETAPYRGATQDDLAHTVKLVEAAGRRILPVVADVRDLAALQAAVRQGVETFGGIDIAIANAGIVSFGSTVELEEDTWQTMLDVNLTGTWKTVKAVAPAMIERRQGGSIILISSIAGLVAFVNLAHYVAAKHGVTGLMRALAAELAPHGIRVNSVHPGTVHSPMFGNLESFEAFTGMVGATSEQVAKLTMGMNALAVPWLEEADVTPAIVYLSAEESRYVTGTTAVIDAGAVLPFKIPHC</sequence>
<dbReference type="PRINTS" id="PR00080">
    <property type="entry name" value="SDRFAMILY"/>
</dbReference>
<dbReference type="CDD" id="cd05233">
    <property type="entry name" value="SDR_c"/>
    <property type="match status" value="1"/>
</dbReference>
<dbReference type="InterPro" id="IPR020904">
    <property type="entry name" value="Sc_DH/Rdtase_CS"/>
</dbReference>
<reference evidence="6" key="1">
    <citation type="submission" date="2020-11" db="EMBL/GenBank/DDBJ databases">
        <title>Intraspecies plasmid and genomic variation of Mycobacterium kubicae revealed by the complete genome sequences of two clinical isolates.</title>
        <authorList>
            <person name="Hendrix J.R."/>
            <person name="Epperson L.E."/>
            <person name="Honda J.R."/>
            <person name="Strong M."/>
        </authorList>
    </citation>
    <scope>NUCLEOTIDE SEQUENCE</scope>
    <source>
        <strain evidence="6">JCM 13573</strain>
    </source>
</reference>
<dbReference type="Gene3D" id="3.40.50.720">
    <property type="entry name" value="NAD(P)-binding Rossmann-like Domain"/>
    <property type="match status" value="1"/>
</dbReference>
<dbReference type="FunFam" id="3.40.50.720:FF:000084">
    <property type="entry name" value="Short-chain dehydrogenase reductase"/>
    <property type="match status" value="1"/>
</dbReference>
<evidence type="ECO:0000256" key="2">
    <source>
        <dbReference type="ARBA" id="ARBA00023002"/>
    </source>
</evidence>
<dbReference type="PANTHER" id="PTHR24321">
    <property type="entry name" value="DEHYDROGENASES, SHORT CHAIN"/>
    <property type="match status" value="1"/>
</dbReference>
<dbReference type="RefSeq" id="WP_085072839.1">
    <property type="nucleotide sequence ID" value="NZ_BLKU01000002.1"/>
</dbReference>
<keyword evidence="5" id="KW-0812">Transmembrane</keyword>
<dbReference type="PROSITE" id="PS00061">
    <property type="entry name" value="ADH_SHORT"/>
    <property type="match status" value="1"/>
</dbReference>
<evidence type="ECO:0000256" key="1">
    <source>
        <dbReference type="ARBA" id="ARBA00006484"/>
    </source>
</evidence>
<organism evidence="6 7">
    <name type="scientific">Mycobacterium kubicae</name>
    <dbReference type="NCBI Taxonomy" id="120959"/>
    <lineage>
        <taxon>Bacteria</taxon>
        <taxon>Bacillati</taxon>
        <taxon>Actinomycetota</taxon>
        <taxon>Actinomycetes</taxon>
        <taxon>Mycobacteriales</taxon>
        <taxon>Mycobacteriaceae</taxon>
        <taxon>Mycobacterium</taxon>
        <taxon>Mycobacterium simiae complex</taxon>
    </lineage>
</organism>
<keyword evidence="2" id="KW-0560">Oxidoreductase</keyword>
<dbReference type="AlphaFoldDB" id="A0AAX1JJJ1"/>
<keyword evidence="5" id="KW-1133">Transmembrane helix</keyword>
<evidence type="ECO:0000256" key="4">
    <source>
        <dbReference type="RuleBase" id="RU000363"/>
    </source>
</evidence>
<dbReference type="Pfam" id="PF00106">
    <property type="entry name" value="adh_short"/>
    <property type="match status" value="1"/>
</dbReference>
<dbReference type="SUPFAM" id="SSF51735">
    <property type="entry name" value="NAD(P)-binding Rossmann-fold domains"/>
    <property type="match status" value="1"/>
</dbReference>
<dbReference type="KEGG" id="mku:I2456_06590"/>
<dbReference type="EMBL" id="CP065047">
    <property type="protein sequence ID" value="QPI40572.1"/>
    <property type="molecule type" value="Genomic_DNA"/>
</dbReference>
<protein>
    <submittedName>
        <fullName evidence="6">Mycofactocin-coupled SDR family oxidoreductase</fullName>
    </submittedName>
</protein>
<dbReference type="InterPro" id="IPR023985">
    <property type="entry name" value="SDR_subfam_1"/>
</dbReference>
<accession>A0AAX1JJJ1</accession>
<dbReference type="Proteomes" id="UP000663583">
    <property type="component" value="Chromosome"/>
</dbReference>
<evidence type="ECO:0000256" key="3">
    <source>
        <dbReference type="ARBA" id="ARBA00023027"/>
    </source>
</evidence>
<evidence type="ECO:0000313" key="6">
    <source>
        <dbReference type="EMBL" id="QPI40572.1"/>
    </source>
</evidence>
<dbReference type="InterPro" id="IPR002347">
    <property type="entry name" value="SDR_fam"/>
</dbReference>
<keyword evidence="3" id="KW-0520">NAD</keyword>
<feature type="transmembrane region" description="Helical" evidence="5">
    <location>
        <begin position="151"/>
        <end position="171"/>
    </location>
</feature>
<dbReference type="NCBIfam" id="TIGR03971">
    <property type="entry name" value="SDR_subfam_1"/>
    <property type="match status" value="1"/>
</dbReference>
<dbReference type="PANTHER" id="PTHR24321:SF8">
    <property type="entry name" value="ESTRADIOL 17-BETA-DEHYDROGENASE 8-RELATED"/>
    <property type="match status" value="1"/>
</dbReference>
<comment type="similarity">
    <text evidence="1 4">Belongs to the short-chain dehydrogenases/reductases (SDR) family.</text>
</comment>
<keyword evidence="5" id="KW-0472">Membrane</keyword>
<proteinExistence type="inferred from homology"/>